<dbReference type="GO" id="GO:0008752">
    <property type="term" value="F:FMN reductase [NAD(P)H] activity"/>
    <property type="evidence" value="ECO:0007669"/>
    <property type="project" value="UniProtKB-EC"/>
</dbReference>
<keyword evidence="3 5" id="KW-0560">Oxidoreductase</keyword>
<dbReference type="InterPro" id="IPR000415">
    <property type="entry name" value="Nitroreductase-like"/>
</dbReference>
<dbReference type="EC" id="1.5.1.39" evidence="5"/>
<dbReference type="Gene3D" id="3.40.109.10">
    <property type="entry name" value="NADH Oxidase"/>
    <property type="match status" value="1"/>
</dbReference>
<evidence type="ECO:0000256" key="3">
    <source>
        <dbReference type="ARBA" id="ARBA00023002"/>
    </source>
</evidence>
<dbReference type="Pfam" id="PF00881">
    <property type="entry name" value="Nitroreductase"/>
    <property type="match status" value="2"/>
</dbReference>
<name>A0A174BYE7_BIFAD</name>
<dbReference type="InterPro" id="IPR050627">
    <property type="entry name" value="Nitroreductase/BluB"/>
</dbReference>
<dbReference type="SUPFAM" id="SSF55469">
    <property type="entry name" value="FMN-dependent nitroreductase-like"/>
    <property type="match status" value="1"/>
</dbReference>
<dbReference type="InterPro" id="IPR029479">
    <property type="entry name" value="Nitroreductase"/>
</dbReference>
<proteinExistence type="predicted"/>
<dbReference type="EMBL" id="CYYI01000012">
    <property type="protein sequence ID" value="CUO05129.1"/>
    <property type="molecule type" value="Genomic_DNA"/>
</dbReference>
<evidence type="ECO:0000259" key="4">
    <source>
        <dbReference type="Pfam" id="PF00881"/>
    </source>
</evidence>
<feature type="domain" description="Nitroreductase" evidence="4">
    <location>
        <begin position="171"/>
        <end position="222"/>
    </location>
</feature>
<keyword evidence="1" id="KW-0285">Flavoprotein</keyword>
<dbReference type="CDD" id="cd02062">
    <property type="entry name" value="Nitro_FMN_reductase"/>
    <property type="match status" value="1"/>
</dbReference>
<sequence>MKEILKKTLPVNMVNHISVVKTYFRLRKETILQMKRFARSYAKRTSCKKEHIETHIIFLTHQIEKGLSHRNFRYGFGMKVIKQLAVLLPKLRQIDEEYSDNEVYRMAIAALHHYKTKHEDEHFDLSNVQSCFDEQTWHDISKEDSNYGGVLTIEAKDKTKNASLTFPKLMENRHSIREFADEQVTAEEIIPAIEMAMRTPSVCNRQPTRVRIITDQAILPKVMKLQGGMNGYPIPPAMILVTADNQAFMDSIERNEGFVDGGLFSMSLLLALESIGLAACPLNTMMTIDRENETRHLLGVPDNEFLVMYIAVGHFSEKILAPISYRFKAKDIISII</sequence>
<dbReference type="AlphaFoldDB" id="A0A174BYE7"/>
<keyword evidence="2" id="KW-0288">FMN</keyword>
<dbReference type="RefSeq" id="WP_055680751.1">
    <property type="nucleotide sequence ID" value="NZ_CP097281.1"/>
</dbReference>
<evidence type="ECO:0000313" key="5">
    <source>
        <dbReference type="EMBL" id="CUO05129.1"/>
    </source>
</evidence>
<protein>
    <submittedName>
        <fullName evidence="5">Nitroreductase</fullName>
        <ecNumber evidence="5">1.5.1.39</ecNumber>
    </submittedName>
</protein>
<feature type="domain" description="Nitroreductase" evidence="4">
    <location>
        <begin position="237"/>
        <end position="314"/>
    </location>
</feature>
<evidence type="ECO:0000256" key="2">
    <source>
        <dbReference type="ARBA" id="ARBA00022643"/>
    </source>
</evidence>
<evidence type="ECO:0000256" key="1">
    <source>
        <dbReference type="ARBA" id="ARBA00022630"/>
    </source>
</evidence>
<reference evidence="5 6" key="1">
    <citation type="submission" date="2015-09" db="EMBL/GenBank/DDBJ databases">
        <authorList>
            <consortium name="Pathogen Informatics"/>
        </authorList>
    </citation>
    <scope>NUCLEOTIDE SEQUENCE [LARGE SCALE GENOMIC DNA]</scope>
    <source>
        <strain evidence="5 6">2789STDY5608824</strain>
    </source>
</reference>
<gene>
    <name evidence="5" type="primary">nfrA2_2</name>
    <name evidence="5" type="ORF">ERS852382_01961</name>
</gene>
<evidence type="ECO:0000313" key="6">
    <source>
        <dbReference type="Proteomes" id="UP000095647"/>
    </source>
</evidence>
<dbReference type="PANTHER" id="PTHR23026:SF90">
    <property type="entry name" value="IODOTYROSINE DEIODINASE 1"/>
    <property type="match status" value="1"/>
</dbReference>
<accession>A0A174BYE7</accession>
<dbReference type="Proteomes" id="UP000095647">
    <property type="component" value="Unassembled WGS sequence"/>
</dbReference>
<dbReference type="PANTHER" id="PTHR23026">
    <property type="entry name" value="NADPH NITROREDUCTASE"/>
    <property type="match status" value="1"/>
</dbReference>
<organism evidence="5 6">
    <name type="scientific">Bifidobacterium adolescentis</name>
    <dbReference type="NCBI Taxonomy" id="1680"/>
    <lineage>
        <taxon>Bacteria</taxon>
        <taxon>Bacillati</taxon>
        <taxon>Actinomycetota</taxon>
        <taxon>Actinomycetes</taxon>
        <taxon>Bifidobacteriales</taxon>
        <taxon>Bifidobacteriaceae</taxon>
        <taxon>Bifidobacterium</taxon>
    </lineage>
</organism>